<proteinExistence type="predicted"/>
<evidence type="ECO:0000313" key="2">
    <source>
        <dbReference type="EMBL" id="KAK3239078.1"/>
    </source>
</evidence>
<accession>A0AAE0ESA3</accession>
<feature type="compositionally biased region" description="Low complexity" evidence="1">
    <location>
        <begin position="408"/>
        <end position="419"/>
    </location>
</feature>
<comment type="caution">
    <text evidence="2">The sequence shown here is derived from an EMBL/GenBank/DDBJ whole genome shotgun (WGS) entry which is preliminary data.</text>
</comment>
<dbReference type="Proteomes" id="UP001190700">
    <property type="component" value="Unassembled WGS sequence"/>
</dbReference>
<feature type="region of interest" description="Disordered" evidence="1">
    <location>
        <begin position="265"/>
        <end position="293"/>
    </location>
</feature>
<feature type="region of interest" description="Disordered" evidence="1">
    <location>
        <begin position="174"/>
        <end position="241"/>
    </location>
</feature>
<dbReference type="AlphaFoldDB" id="A0AAE0ESA3"/>
<gene>
    <name evidence="2" type="ORF">CYMTET_50970</name>
</gene>
<feature type="region of interest" description="Disordered" evidence="1">
    <location>
        <begin position="337"/>
        <end position="578"/>
    </location>
</feature>
<dbReference type="EMBL" id="LGRX02034030">
    <property type="protein sequence ID" value="KAK3239078.1"/>
    <property type="molecule type" value="Genomic_DNA"/>
</dbReference>
<feature type="compositionally biased region" description="Basic and acidic residues" evidence="1">
    <location>
        <begin position="354"/>
        <end position="366"/>
    </location>
</feature>
<reference evidence="2 3" key="1">
    <citation type="journal article" date="2015" name="Genome Biol. Evol.">
        <title>Comparative Genomics of a Bacterivorous Green Alga Reveals Evolutionary Causalities and Consequences of Phago-Mixotrophic Mode of Nutrition.</title>
        <authorList>
            <person name="Burns J.A."/>
            <person name="Paasch A."/>
            <person name="Narechania A."/>
            <person name="Kim E."/>
        </authorList>
    </citation>
    <scope>NUCLEOTIDE SEQUENCE [LARGE SCALE GENOMIC DNA]</scope>
    <source>
        <strain evidence="2 3">PLY_AMNH</strain>
    </source>
</reference>
<feature type="compositionally biased region" description="Basic and acidic residues" evidence="1">
    <location>
        <begin position="174"/>
        <end position="183"/>
    </location>
</feature>
<keyword evidence="3" id="KW-1185">Reference proteome</keyword>
<evidence type="ECO:0000256" key="1">
    <source>
        <dbReference type="SAM" id="MobiDB-lite"/>
    </source>
</evidence>
<evidence type="ECO:0000313" key="3">
    <source>
        <dbReference type="Proteomes" id="UP001190700"/>
    </source>
</evidence>
<feature type="compositionally biased region" description="Basic and acidic residues" evidence="1">
    <location>
        <begin position="484"/>
        <end position="494"/>
    </location>
</feature>
<name>A0AAE0ESA3_9CHLO</name>
<feature type="compositionally biased region" description="Basic and acidic residues" evidence="1">
    <location>
        <begin position="102"/>
        <end position="124"/>
    </location>
</feature>
<organism evidence="2 3">
    <name type="scientific">Cymbomonas tetramitiformis</name>
    <dbReference type="NCBI Taxonomy" id="36881"/>
    <lineage>
        <taxon>Eukaryota</taxon>
        <taxon>Viridiplantae</taxon>
        <taxon>Chlorophyta</taxon>
        <taxon>Pyramimonadophyceae</taxon>
        <taxon>Pyramimonadales</taxon>
        <taxon>Pyramimonadaceae</taxon>
        <taxon>Cymbomonas</taxon>
    </lineage>
</organism>
<sequence>MSGGKRVLNGGVGAKSGGKRVLNGGVGAMSGGKRVLNGGVVAVSSDRASTYSEQIMASSGPCVTGGGQWRPSAEASARRMSRADTVSLHHIYNFPVFSVDDAPSKWERSPPPPRDPEQTEEKPSKMSNRSSLISLFRGNATGKGHDADVEPSNSEEEDPAILSTRVSLFGTAREVEEKDRTDQNKQSAVVGGIGKGEGPQQRRDLMGSSQDHSGGGGAMQTAGHQGDSYNTSGEPPGRLSIMQPWWESNSRWRLWRKKMCGCFGSAEGSPSPPQSTTWRPQVARDEPKRNPLTQTWAKREDLRSTKRTLVFSPEGSFEDDTDDLTMSHPLRTANRLAADSYYSPSPSLTDLNDDTMRELDAADGWRPRAPSSKPDGDFNRLGRAPIRAPLKDPSAPSRKQSRSPTKNARGVRSRVSSASPALQGGDRRLSAISPREPPMRGRAQTTGPVKPSDRAAGNRKTTFAVPVEVLEREVPHAAGPRKRSGNERLEEQGAAKHASLAARGETPLVSSSDSDTRLVSSIQRNPLFSKPEPNVGHPETSPEGSVRTVGNGPDTHPVTAPDKNQAAASASPSNEDPIFSLIAATNTLAKSERG</sequence>
<protein>
    <submittedName>
        <fullName evidence="2">Uncharacterized protein</fullName>
    </submittedName>
</protein>
<feature type="compositionally biased region" description="Low complexity" evidence="1">
    <location>
        <begin position="508"/>
        <end position="521"/>
    </location>
</feature>
<feature type="region of interest" description="Disordered" evidence="1">
    <location>
        <begin position="101"/>
        <end position="161"/>
    </location>
</feature>